<dbReference type="Proteomes" id="UP001652622">
    <property type="component" value="Unplaced"/>
</dbReference>
<feature type="transmembrane region" description="Helical" evidence="30">
    <location>
        <begin position="226"/>
        <end position="247"/>
    </location>
</feature>
<organism evidence="31 33">
    <name type="scientific">Pantherophis guttatus</name>
    <name type="common">Corn snake</name>
    <name type="synonym">Elaphe guttata</name>
    <dbReference type="NCBI Taxonomy" id="94885"/>
    <lineage>
        <taxon>Eukaryota</taxon>
        <taxon>Metazoa</taxon>
        <taxon>Chordata</taxon>
        <taxon>Craniata</taxon>
        <taxon>Vertebrata</taxon>
        <taxon>Euteleostomi</taxon>
        <taxon>Lepidosauria</taxon>
        <taxon>Squamata</taxon>
        <taxon>Bifurcata</taxon>
        <taxon>Unidentata</taxon>
        <taxon>Episquamata</taxon>
        <taxon>Toxicofera</taxon>
        <taxon>Serpentes</taxon>
        <taxon>Colubroidea</taxon>
        <taxon>Colubridae</taxon>
        <taxon>Colubrinae</taxon>
        <taxon>Pantherophis</taxon>
    </lineage>
</organism>
<feature type="binding site" evidence="27">
    <location>
        <position position="473"/>
    </location>
    <ligand>
        <name>Na(+)</name>
        <dbReference type="ChEBI" id="CHEBI:29101"/>
        <label>1</label>
    </ligand>
</feature>
<feature type="binding site" evidence="27">
    <location>
        <position position="79"/>
    </location>
    <ligand>
        <name>Na(+)</name>
        <dbReference type="ChEBI" id="CHEBI:29101"/>
        <label>1</label>
    </ligand>
</feature>
<evidence type="ECO:0000256" key="19">
    <source>
        <dbReference type="ARBA" id="ARBA00034253"/>
    </source>
</evidence>
<feature type="binding site" evidence="27">
    <location>
        <position position="76"/>
    </location>
    <ligand>
        <name>Na(+)</name>
        <dbReference type="ChEBI" id="CHEBI:29101"/>
        <label>1</label>
    </ligand>
</feature>
<keyword evidence="27" id="KW-0479">Metal-binding</keyword>
<keyword evidence="10" id="KW-0406">Ion transport</keyword>
<evidence type="ECO:0000256" key="17">
    <source>
        <dbReference type="ARBA" id="ARBA00034241"/>
    </source>
</evidence>
<evidence type="ECO:0000313" key="32">
    <source>
        <dbReference type="RefSeq" id="XP_034258771.1"/>
    </source>
</evidence>
<evidence type="ECO:0000256" key="21">
    <source>
        <dbReference type="ARBA" id="ARBA00034261"/>
    </source>
</evidence>
<evidence type="ECO:0000256" key="14">
    <source>
        <dbReference type="ARBA" id="ARBA00033708"/>
    </source>
</evidence>
<feature type="transmembrane region" description="Helical" evidence="30">
    <location>
        <begin position="526"/>
        <end position="547"/>
    </location>
</feature>
<feature type="transmembrane region" description="Helical" evidence="30">
    <location>
        <begin position="70"/>
        <end position="88"/>
    </location>
</feature>
<feature type="transmembrane region" description="Helical" evidence="30">
    <location>
        <begin position="142"/>
        <end position="169"/>
    </location>
</feature>
<evidence type="ECO:0000256" key="7">
    <source>
        <dbReference type="ARBA" id="ARBA00022847"/>
    </source>
</evidence>
<dbReference type="Pfam" id="PF00209">
    <property type="entry name" value="SNF"/>
    <property type="match status" value="1"/>
</dbReference>
<feature type="transmembrane region" description="Helical" evidence="30">
    <location>
        <begin position="495"/>
        <end position="514"/>
    </location>
</feature>
<feature type="transmembrane region" description="Helical" evidence="30">
    <location>
        <begin position="259"/>
        <end position="282"/>
    </location>
</feature>
<dbReference type="OrthoDB" id="6581954at2759"/>
<accession>A0A6P9AJQ4</accession>
<evidence type="ECO:0000256" key="29">
    <source>
        <dbReference type="SAM" id="MobiDB-lite"/>
    </source>
</evidence>
<comment type="catalytic activity">
    <reaction evidence="15">
        <text>L-leucine(in) + Na(+)(in) = L-leucine(out) + Na(+)(out)</text>
        <dbReference type="Rhea" id="RHEA:29263"/>
        <dbReference type="ChEBI" id="CHEBI:29101"/>
        <dbReference type="ChEBI" id="CHEBI:57427"/>
    </reaction>
</comment>
<comment type="catalytic activity">
    <reaction evidence="22">
        <text>L-threonine(in) + Na(+)(in) = L-threonine(out) + Na(+)(out)</text>
        <dbReference type="Rhea" id="RHEA:69999"/>
        <dbReference type="ChEBI" id="CHEBI:29101"/>
        <dbReference type="ChEBI" id="CHEBI:57926"/>
    </reaction>
</comment>
<evidence type="ECO:0000256" key="9">
    <source>
        <dbReference type="ARBA" id="ARBA00023053"/>
    </source>
</evidence>
<evidence type="ECO:0000256" key="23">
    <source>
        <dbReference type="ARBA" id="ARBA00034276"/>
    </source>
</evidence>
<feature type="binding site" evidence="27">
    <location>
        <position position="469"/>
    </location>
    <ligand>
        <name>Na(+)</name>
        <dbReference type="ChEBI" id="CHEBI:29101"/>
        <label>1</label>
    </ligand>
</feature>
<dbReference type="GO" id="GO:0015820">
    <property type="term" value="P:L-leucine transport"/>
    <property type="evidence" value="ECO:0007669"/>
    <property type="project" value="TreeGrafter"/>
</dbReference>
<dbReference type="NCBIfam" id="NF037979">
    <property type="entry name" value="Na_transp"/>
    <property type="match status" value="1"/>
</dbReference>
<comment type="catalytic activity">
    <reaction evidence="25">
        <text>L-valine(in) + Na(+)(in) = L-valine(out) + Na(+)(out)</text>
        <dbReference type="Rhea" id="RHEA:29267"/>
        <dbReference type="ChEBI" id="CHEBI:29101"/>
        <dbReference type="ChEBI" id="CHEBI:57762"/>
    </reaction>
</comment>
<keyword evidence="4" id="KW-0597">Phosphoprotein</keyword>
<dbReference type="CDD" id="cd11522">
    <property type="entry name" value="SLC6sbd_SBAT1"/>
    <property type="match status" value="1"/>
</dbReference>
<evidence type="ECO:0000256" key="20">
    <source>
        <dbReference type="ARBA" id="ARBA00034260"/>
    </source>
</evidence>
<evidence type="ECO:0000256" key="27">
    <source>
        <dbReference type="PIRSR" id="PIRSR600175-1"/>
    </source>
</evidence>
<evidence type="ECO:0000313" key="34">
    <source>
        <dbReference type="RefSeq" id="XP_034258773.1"/>
    </source>
</evidence>
<dbReference type="PRINTS" id="PR00176">
    <property type="entry name" value="NANEUSMPORT"/>
</dbReference>
<name>A0A6P9AJQ4_PANGU</name>
<dbReference type="PRINTS" id="PR01206">
    <property type="entry name" value="ORPHTRNSPORT"/>
</dbReference>
<proteinExistence type="inferred from homology"/>
<reference evidence="32 33" key="1">
    <citation type="submission" date="2025-04" db="UniProtKB">
        <authorList>
            <consortium name="RefSeq"/>
        </authorList>
    </citation>
    <scope>IDENTIFICATION</scope>
    <source>
        <tissue evidence="32 33">Blood</tissue>
    </source>
</reference>
<keyword evidence="13" id="KW-0739">Sodium transport</keyword>
<evidence type="ECO:0000256" key="12">
    <source>
        <dbReference type="ARBA" id="ARBA00023180"/>
    </source>
</evidence>
<keyword evidence="31" id="KW-1185">Reference proteome</keyword>
<dbReference type="PANTHER" id="PTHR11616">
    <property type="entry name" value="SODIUM/CHLORIDE DEPENDENT TRANSPORTER"/>
    <property type="match status" value="1"/>
</dbReference>
<evidence type="ECO:0000313" key="33">
    <source>
        <dbReference type="RefSeq" id="XP_034258772.1"/>
    </source>
</evidence>
<keyword evidence="8 30" id="KW-1133">Transmembrane helix</keyword>
<protein>
    <recommendedName>
        <fullName evidence="28">Transporter</fullName>
    </recommendedName>
</protein>
<feature type="compositionally biased region" description="Acidic residues" evidence="29">
    <location>
        <begin position="43"/>
        <end position="58"/>
    </location>
</feature>
<dbReference type="SUPFAM" id="SSF161070">
    <property type="entry name" value="SNF-like"/>
    <property type="match status" value="1"/>
</dbReference>
<feature type="transmembrane region" description="Helical" evidence="30">
    <location>
        <begin position="100"/>
        <end position="121"/>
    </location>
</feature>
<comment type="catalytic activity">
    <reaction evidence="16">
        <text>L-pipecolate(in) + Na(+)(in) = L-pipecolate(out) + Na(+)(out)</text>
        <dbReference type="Rhea" id="RHEA:71387"/>
        <dbReference type="ChEBI" id="CHEBI:29101"/>
        <dbReference type="ChEBI" id="CHEBI:61185"/>
    </reaction>
</comment>
<comment type="catalytic activity">
    <reaction evidence="14">
        <text>L-proline(in) + Na(+)(in) = L-proline(out) + Na(+)(out)</text>
        <dbReference type="Rhea" id="RHEA:28967"/>
        <dbReference type="ChEBI" id="CHEBI:29101"/>
        <dbReference type="ChEBI" id="CHEBI:60039"/>
    </reaction>
</comment>
<dbReference type="GO" id="GO:0046872">
    <property type="term" value="F:metal ion binding"/>
    <property type="evidence" value="ECO:0007669"/>
    <property type="project" value="UniProtKB-KW"/>
</dbReference>
<evidence type="ECO:0000256" key="22">
    <source>
        <dbReference type="ARBA" id="ARBA00034271"/>
    </source>
</evidence>
<keyword evidence="5 28" id="KW-0812">Transmembrane</keyword>
<dbReference type="GO" id="GO:0005298">
    <property type="term" value="F:proline:sodium symporter activity"/>
    <property type="evidence" value="ECO:0007669"/>
    <property type="project" value="TreeGrafter"/>
</dbReference>
<feature type="transmembrane region" description="Helical" evidence="30">
    <location>
        <begin position="567"/>
        <end position="593"/>
    </location>
</feature>
<evidence type="ECO:0000256" key="10">
    <source>
        <dbReference type="ARBA" id="ARBA00023065"/>
    </source>
</evidence>
<evidence type="ECO:0000256" key="30">
    <source>
        <dbReference type="SAM" id="Phobius"/>
    </source>
</evidence>
<feature type="transmembrane region" description="Helical" evidence="30">
    <location>
        <begin position="613"/>
        <end position="638"/>
    </location>
</feature>
<evidence type="ECO:0000256" key="6">
    <source>
        <dbReference type="ARBA" id="ARBA00022775"/>
    </source>
</evidence>
<dbReference type="RefSeq" id="XP_034258771.1">
    <property type="nucleotide sequence ID" value="XM_034402880.1"/>
</dbReference>
<dbReference type="KEGG" id="pgut:117655427"/>
<feature type="transmembrane region" description="Helical" evidence="30">
    <location>
        <begin position="457"/>
        <end position="475"/>
    </location>
</feature>
<dbReference type="InterPro" id="IPR002438">
    <property type="entry name" value="Neutral_aa_SLC6"/>
</dbReference>
<evidence type="ECO:0000256" key="8">
    <source>
        <dbReference type="ARBA" id="ARBA00022989"/>
    </source>
</evidence>
<evidence type="ECO:0000256" key="28">
    <source>
        <dbReference type="RuleBase" id="RU003732"/>
    </source>
</evidence>
<evidence type="ECO:0000256" key="15">
    <source>
        <dbReference type="ARBA" id="ARBA00034222"/>
    </source>
</evidence>
<keyword evidence="9 27" id="KW-0915">Sodium</keyword>
<dbReference type="InterPro" id="IPR037272">
    <property type="entry name" value="SNS_sf"/>
</dbReference>
<keyword evidence="12" id="KW-0325">Glycoprotein</keyword>
<evidence type="ECO:0000256" key="4">
    <source>
        <dbReference type="ARBA" id="ARBA00022553"/>
    </source>
</evidence>
<dbReference type="AlphaFoldDB" id="A0A6P9AJQ4"/>
<evidence type="ECO:0000256" key="11">
    <source>
        <dbReference type="ARBA" id="ARBA00023136"/>
    </source>
</evidence>
<evidence type="ECO:0000256" key="1">
    <source>
        <dbReference type="ARBA" id="ARBA00004141"/>
    </source>
</evidence>
<keyword evidence="3 28" id="KW-0813">Transport</keyword>
<evidence type="ECO:0000256" key="26">
    <source>
        <dbReference type="ARBA" id="ARBA00034289"/>
    </source>
</evidence>
<evidence type="ECO:0000256" key="25">
    <source>
        <dbReference type="ARBA" id="ARBA00034282"/>
    </source>
</evidence>
<feature type="region of interest" description="Disordered" evidence="29">
    <location>
        <begin position="35"/>
        <end position="58"/>
    </location>
</feature>
<comment type="catalytic activity">
    <reaction evidence="24">
        <text>L-cysteine(in) + Na(+)(in) = L-cysteine(out) + Na(+)(out)</text>
        <dbReference type="Rhea" id="RHEA:68232"/>
        <dbReference type="ChEBI" id="CHEBI:29101"/>
        <dbReference type="ChEBI" id="CHEBI:35235"/>
    </reaction>
</comment>
<dbReference type="PANTHER" id="PTHR11616:SF101">
    <property type="entry name" value="SODIUM-DEPENDENT NEUTRAL AMINO ACID TRANSPORTER B(0)AT2"/>
    <property type="match status" value="1"/>
</dbReference>
<sequence>MPKNSKVVKREIDDDVIESVKDLLSNEDSVEDAFKKSELSVNDPEDKDVDVEEGSDVEDERPAWNSKLQYILAQVGFSVGLGNVWRFPYLCQKNGGGAYLVPYLILLLIIGIPLFFLELSVGQRIRRGSIGVWNYISPKLGGIGFASCIVCFFVALYYNVIIGWSLFYFSQSFQHPLPWDQCPLVKNSSHTFVEPECEKSSATTYYWYREALNISNSISESGGLNWKMTICLLAAWVMVCLAMIKGIQSSGKIMYFSSLFPYVVLLCFLIRGLLLNGSLDGIRHMFTPKLEIMLEPKVWREAATQVFFALGLGFGGVIAFSSYNKRDNNCHFDAVLVSFINFFTSVLATLVVFAVLGFKANIINEKCIVQNSQQIISLLNSGNLSKAIIPHHINLSSITAEDYNLVYDIIQKVKEEEFPLGLKPCQIEDELNKAVQGTGLAFIAFTEAMTHFPASPFWSVMFFLMLVNLGLGSMFGTIEGITTPIVDTFKVRKEILTVTCCLLAFCIGLIFVQRSGNYFVTMFDDYSATLPLLIVVSLENIAMSYVYGIDKFMEDLKDMLGFSPNQFYYYTWKYISPIVLLSLLVASIIQMVLSPPSYSAWIEEKASKELQNYPTWGMIVCISLIALAMLPVPVVYLIRRCNLIDDTSGSLAAVSYKRGHIIKEPVNLEGDDTSLIHGKSPSEGPFPTFGKNIYRKQSGSPAVDTAPNGRYGIGYIMANMSDMPESDL</sequence>
<dbReference type="OMA" id="TMTPPSY"/>
<dbReference type="RefSeq" id="XP_034258772.1">
    <property type="nucleotide sequence ID" value="XM_034402881.1"/>
</dbReference>
<dbReference type="GO" id="GO:0005886">
    <property type="term" value="C:plasma membrane"/>
    <property type="evidence" value="ECO:0007669"/>
    <property type="project" value="InterPro"/>
</dbReference>
<keyword evidence="6" id="KW-0532">Neurotransmitter transport</keyword>
<feature type="binding site" evidence="27">
    <location>
        <position position="341"/>
    </location>
    <ligand>
        <name>Na(+)</name>
        <dbReference type="ChEBI" id="CHEBI:29101"/>
        <label>1</label>
    </ligand>
</feature>
<comment type="subcellular location">
    <subcellularLocation>
        <location evidence="1">Membrane</location>
        <topology evidence="1">Multi-pass membrane protein</topology>
    </subcellularLocation>
</comment>
<gene>
    <name evidence="32 33 34" type="primary">SLC6A15</name>
</gene>
<dbReference type="InterPro" id="IPR000175">
    <property type="entry name" value="Na/ntran_symport"/>
</dbReference>
<keyword evidence="11 30" id="KW-0472">Membrane</keyword>
<feature type="binding site" evidence="27">
    <location>
        <position position="83"/>
    </location>
    <ligand>
        <name>Na(+)</name>
        <dbReference type="ChEBI" id="CHEBI:29101"/>
        <label>1</label>
    </ligand>
</feature>
<evidence type="ECO:0000256" key="24">
    <source>
        <dbReference type="ARBA" id="ARBA00034279"/>
    </source>
</evidence>
<feature type="transmembrane region" description="Helical" evidence="30">
    <location>
        <begin position="302"/>
        <end position="323"/>
    </location>
</feature>
<dbReference type="PROSITE" id="PS50267">
    <property type="entry name" value="NA_NEUROTRAN_SYMP_3"/>
    <property type="match status" value="1"/>
</dbReference>
<evidence type="ECO:0000256" key="13">
    <source>
        <dbReference type="ARBA" id="ARBA00023201"/>
    </source>
</evidence>
<dbReference type="InterPro" id="IPR042934">
    <property type="entry name" value="B(0)AT2"/>
</dbReference>
<dbReference type="PROSITE" id="PS00754">
    <property type="entry name" value="NA_NEUROTRAN_SYMP_2"/>
    <property type="match status" value="1"/>
</dbReference>
<evidence type="ECO:0000256" key="16">
    <source>
        <dbReference type="ARBA" id="ARBA00034235"/>
    </source>
</evidence>
<dbReference type="GeneID" id="117655427"/>
<comment type="catalytic activity">
    <reaction evidence="18">
        <text>L-glutamine(in) + Na(+)(in) = L-glutamine(out) + Na(+)(out)</text>
        <dbReference type="Rhea" id="RHEA:68236"/>
        <dbReference type="ChEBI" id="CHEBI:29101"/>
        <dbReference type="ChEBI" id="CHEBI:58359"/>
    </reaction>
</comment>
<comment type="catalytic activity">
    <reaction evidence="26">
        <text>L-alanine(in) + Na(+)(in) = L-alanine(out) + Na(+)(out)</text>
        <dbReference type="Rhea" id="RHEA:29283"/>
        <dbReference type="ChEBI" id="CHEBI:29101"/>
        <dbReference type="ChEBI" id="CHEBI:57972"/>
    </reaction>
</comment>
<feature type="transmembrane region" description="Helical" evidence="30">
    <location>
        <begin position="335"/>
        <end position="356"/>
    </location>
</feature>
<comment type="catalytic activity">
    <reaction evidence="23">
        <text>L-methionine(in) + Na(+)(in) = L-methionine(out) + Na(+)(out)</text>
        <dbReference type="Rhea" id="RHEA:68240"/>
        <dbReference type="ChEBI" id="CHEBI:29101"/>
        <dbReference type="ChEBI" id="CHEBI:57844"/>
    </reaction>
</comment>
<evidence type="ECO:0000256" key="2">
    <source>
        <dbReference type="ARBA" id="ARBA00006563"/>
    </source>
</evidence>
<comment type="catalytic activity">
    <reaction evidence="17">
        <text>L-asparagine(in) + Na(+)(in) = L-asparagine(out) + Na(+)(out)</text>
        <dbReference type="Rhea" id="RHEA:71383"/>
        <dbReference type="ChEBI" id="CHEBI:29101"/>
        <dbReference type="ChEBI" id="CHEBI:58048"/>
    </reaction>
</comment>
<evidence type="ECO:0000256" key="3">
    <source>
        <dbReference type="ARBA" id="ARBA00022448"/>
    </source>
</evidence>
<dbReference type="CTD" id="55117"/>
<evidence type="ECO:0000256" key="18">
    <source>
        <dbReference type="ARBA" id="ARBA00034242"/>
    </source>
</evidence>
<comment type="catalytic activity">
    <reaction evidence="20">
        <text>L-isoleucine(in) + Na(+)(in) = L-isoleucine(out) + Na(+)(out)</text>
        <dbReference type="Rhea" id="RHEA:29275"/>
        <dbReference type="ChEBI" id="CHEBI:29101"/>
        <dbReference type="ChEBI" id="CHEBI:58045"/>
    </reaction>
</comment>
<evidence type="ECO:0000256" key="5">
    <source>
        <dbReference type="ARBA" id="ARBA00022692"/>
    </source>
</evidence>
<comment type="similarity">
    <text evidence="2">Belongs to the sodium:neurotransmitter symporter (SNF) (TC 2.A.22) family. SLC6A15 subfamily.</text>
</comment>
<evidence type="ECO:0000313" key="31">
    <source>
        <dbReference type="Proteomes" id="UP001652622"/>
    </source>
</evidence>
<dbReference type="PROSITE" id="PS00610">
    <property type="entry name" value="NA_NEUROTRAN_SYMP_1"/>
    <property type="match status" value="1"/>
</dbReference>
<dbReference type="RefSeq" id="XP_034258773.1">
    <property type="nucleotide sequence ID" value="XM_034402882.1"/>
</dbReference>
<keyword evidence="7 28" id="KW-0769">Symport</keyword>
<comment type="catalytic activity">
    <reaction evidence="19">
        <text>L-phenylalanine(in) + Na(+)(in) = L-phenylalanine(out) + Na(+)(out)</text>
        <dbReference type="Rhea" id="RHEA:68244"/>
        <dbReference type="ChEBI" id="CHEBI:29101"/>
        <dbReference type="ChEBI" id="CHEBI:58095"/>
    </reaction>
</comment>
<dbReference type="GO" id="GO:0006836">
    <property type="term" value="P:neurotransmitter transport"/>
    <property type="evidence" value="ECO:0007669"/>
    <property type="project" value="UniProtKB-KW"/>
</dbReference>
<comment type="catalytic activity">
    <reaction evidence="21">
        <text>L-serine(in) + Na(+)(in) = L-serine(out) + Na(+)(out)</text>
        <dbReference type="Rhea" id="RHEA:29575"/>
        <dbReference type="ChEBI" id="CHEBI:29101"/>
        <dbReference type="ChEBI" id="CHEBI:33384"/>
    </reaction>
</comment>